<feature type="compositionally biased region" description="Gly residues" evidence="1">
    <location>
        <begin position="86"/>
        <end position="98"/>
    </location>
</feature>
<feature type="region of interest" description="Disordered" evidence="1">
    <location>
        <begin position="223"/>
        <end position="443"/>
    </location>
</feature>
<feature type="region of interest" description="Disordered" evidence="1">
    <location>
        <begin position="547"/>
        <end position="618"/>
    </location>
</feature>
<feature type="region of interest" description="Disordered" evidence="1">
    <location>
        <begin position="1414"/>
        <end position="1498"/>
    </location>
</feature>
<evidence type="ECO:0000259" key="2">
    <source>
        <dbReference type="PROSITE" id="PS50106"/>
    </source>
</evidence>
<dbReference type="Proteomes" id="UP001530315">
    <property type="component" value="Unassembled WGS sequence"/>
</dbReference>
<comment type="caution">
    <text evidence="3">The sequence shown here is derived from an EMBL/GenBank/DDBJ whole genome shotgun (WGS) entry which is preliminary data.</text>
</comment>
<feature type="compositionally biased region" description="Basic and acidic residues" evidence="1">
    <location>
        <begin position="359"/>
        <end position="371"/>
    </location>
</feature>
<feature type="region of interest" description="Disordered" evidence="1">
    <location>
        <begin position="35"/>
        <end position="209"/>
    </location>
</feature>
<dbReference type="Gene3D" id="2.30.42.10">
    <property type="match status" value="1"/>
</dbReference>
<accession>A0ABD3PFV0</accession>
<dbReference type="SUPFAM" id="SSF50156">
    <property type="entry name" value="PDZ domain-like"/>
    <property type="match status" value="1"/>
</dbReference>
<feature type="compositionally biased region" description="Low complexity" evidence="1">
    <location>
        <begin position="194"/>
        <end position="205"/>
    </location>
</feature>
<feature type="region of interest" description="Disordered" evidence="1">
    <location>
        <begin position="858"/>
        <end position="923"/>
    </location>
</feature>
<organism evidence="3 4">
    <name type="scientific">Stephanodiscus triporus</name>
    <dbReference type="NCBI Taxonomy" id="2934178"/>
    <lineage>
        <taxon>Eukaryota</taxon>
        <taxon>Sar</taxon>
        <taxon>Stramenopiles</taxon>
        <taxon>Ochrophyta</taxon>
        <taxon>Bacillariophyta</taxon>
        <taxon>Coscinodiscophyceae</taxon>
        <taxon>Thalassiosirophycidae</taxon>
        <taxon>Stephanodiscales</taxon>
        <taxon>Stephanodiscaceae</taxon>
        <taxon>Stephanodiscus</taxon>
    </lineage>
</organism>
<protein>
    <recommendedName>
        <fullName evidence="2">PDZ domain-containing protein</fullName>
    </recommendedName>
</protein>
<evidence type="ECO:0000313" key="3">
    <source>
        <dbReference type="EMBL" id="KAL3786581.1"/>
    </source>
</evidence>
<feature type="compositionally biased region" description="Acidic residues" evidence="1">
    <location>
        <begin position="374"/>
        <end position="385"/>
    </location>
</feature>
<dbReference type="EMBL" id="JALLAZ020000821">
    <property type="protein sequence ID" value="KAL3786581.1"/>
    <property type="molecule type" value="Genomic_DNA"/>
</dbReference>
<feature type="compositionally biased region" description="Acidic residues" evidence="1">
    <location>
        <begin position="433"/>
        <end position="442"/>
    </location>
</feature>
<feature type="compositionally biased region" description="Polar residues" evidence="1">
    <location>
        <begin position="182"/>
        <end position="193"/>
    </location>
</feature>
<feature type="region of interest" description="Disordered" evidence="1">
    <location>
        <begin position="1026"/>
        <end position="1078"/>
    </location>
</feature>
<feature type="compositionally biased region" description="Acidic residues" evidence="1">
    <location>
        <begin position="393"/>
        <end position="414"/>
    </location>
</feature>
<feature type="compositionally biased region" description="Polar residues" evidence="1">
    <location>
        <begin position="1047"/>
        <end position="1058"/>
    </location>
</feature>
<feature type="compositionally biased region" description="Low complexity" evidence="1">
    <location>
        <begin position="279"/>
        <end position="290"/>
    </location>
</feature>
<feature type="region of interest" description="Disordered" evidence="1">
    <location>
        <begin position="977"/>
        <end position="997"/>
    </location>
</feature>
<feature type="compositionally biased region" description="Pro residues" evidence="1">
    <location>
        <begin position="128"/>
        <end position="147"/>
    </location>
</feature>
<dbReference type="Pfam" id="PF17820">
    <property type="entry name" value="PDZ_6"/>
    <property type="match status" value="1"/>
</dbReference>
<feature type="compositionally biased region" description="Basic residues" evidence="1">
    <location>
        <begin position="72"/>
        <end position="85"/>
    </location>
</feature>
<proteinExistence type="predicted"/>
<feature type="compositionally biased region" description="Basic and acidic residues" evidence="1">
    <location>
        <begin position="879"/>
        <end position="891"/>
    </location>
</feature>
<dbReference type="InterPro" id="IPR036034">
    <property type="entry name" value="PDZ_sf"/>
</dbReference>
<feature type="compositionally biased region" description="Basic residues" evidence="1">
    <location>
        <begin position="1482"/>
        <end position="1498"/>
    </location>
</feature>
<feature type="compositionally biased region" description="Gly residues" evidence="1">
    <location>
        <begin position="159"/>
        <end position="180"/>
    </location>
</feature>
<sequence>MTSSKKPVSYERRHSACASAMGEAVFLDALVSSEKRLPERSEEKQRVSTTAATNGDGDGPTMSLVASAHQRMMMKKKLEKKRAGRGGRGGGGGGGGGVVSPTSASSGLRSPTATTAHSSAAPAAVVALPPPSSSRAPPPPPPPPSPLSRPSVAQRPDRGGGGGGGDGGGTGESLVGGGAGINSLNTSRQWETTPQLAPQQQQFPPSSLGMLLPTYYERVALSPDSDFEEATRPRGKHTNYLGPRDAGRVPNRRRRGYDSFVGAPKSPLSPSPGDRDETTMTTTTTGGAFDTLDDAPSPSTRPITPAPPVPVLGDNCDFEYHTDRDEDTAFDNDDDDDGEVNGTAAQPPRLDNGIAVYDRNNDEEVITDRVSTDPSEDLWAENDNEVDYHTDGDEVAAFDNDDYDDGEGYGDEQENKETIAPPPPLLGKGFIMDDSDNGDEEVITNRDLTDPPVDAWANWHSHSPNNDNQTVDSERALVGTPVRKKNKKMLPGTHGHKKAADDGDSMALLVEGKPPKMSEDSRKHRKKMPMLVMIEDDVVLKYSNTRRAKESLQDESNWKGGRGRERDDESPVAHESSVVATVGTKRGSISSRKMRDIAPHEHNSAVATGGSEDDNAPAVEDCHRSRIISSRIVNNSLRNIGLSKSWDSPGVSGFPESDDAFDSFGMAGKTTTFFSSSFWDDGNDDNSTSQSKQQPRKNGELTRMSKSWDEGINDEQRMVGGFGGVNGAVYDGFGSCGTWGEQTASLFNGIDTAQSDSLFNGIAPNSDDADEMIGTPRGGSDKENNSLVNADEWGEWDKAEVQWRNNISGSDNVAGKISEGKIGVSLPHSITPAITKKSHPWNTDSDMENSELDLSVFGTEGGEEKIRSEKSRSAPSERGGNDVDFGKNDNRRRTKQEKGTSITTTAKVAASATADTKNQSWQQSIPSLVDPEDIFEKINGNLKQADKTKNRVLGKEIESDCSSEPSYVSNDPPPLTTVVQSSSSMSPSSAASHVKDEKDMMGKRIKFVSDEKNTVHTYLKEPYEYNYESERTYDDEDEEHDEEHNLRSSQPPTSSITNIGEAATTDNEERSDADTYDDSTIADSITYKSGLSDDVRGEDFGILADLRKDVDDAVTAVAATLGGLFGVAQASKSSNKKNVRPNNDHEGSGVGRGDGGFIVGVSRSEDEKSVITEDNDTYDESRTAQSTAQSTLATGTWTDTMTETEAGNDWLGYMRRIIFPKDDGASVRSAGTKDDNMFDAESTYQEEEDNYLLLQALAAARAIHNVQGVEYDETNEINVLTDIKFAVVTVSLPLGLFFQEHDIGVWVSRAVPSGNGAKQGVQHGDQLAAINGTSSVHTTIDEVASKISSTPNGEVELTFLRYVGPLRPVPGSITQEGFEVTDSSVLPRKDVKESQPKIKRGLFSKKLTKIIESPPRKSGVGIISQSPRRATRSSQYTNPPSQPLPSMPEQGLTAPSMALPPLVTPFEEVPPMPGLSSPSSTTKKKKTLGKLLSFKKKT</sequence>
<dbReference type="InterPro" id="IPR001478">
    <property type="entry name" value="PDZ"/>
</dbReference>
<feature type="compositionally biased region" description="Low complexity" evidence="1">
    <location>
        <begin position="1183"/>
        <end position="1200"/>
    </location>
</feature>
<feature type="compositionally biased region" description="Low complexity" evidence="1">
    <location>
        <begin position="109"/>
        <end position="127"/>
    </location>
</feature>
<feature type="compositionally biased region" description="Low complexity" evidence="1">
    <location>
        <begin position="903"/>
        <end position="916"/>
    </location>
</feature>
<feature type="compositionally biased region" description="Gly residues" evidence="1">
    <location>
        <begin position="1148"/>
        <end position="1158"/>
    </location>
</feature>
<dbReference type="PANTHER" id="PTHR48125">
    <property type="entry name" value="LP07818P1"/>
    <property type="match status" value="1"/>
</dbReference>
<dbReference type="PROSITE" id="PS50106">
    <property type="entry name" value="PDZ"/>
    <property type="match status" value="1"/>
</dbReference>
<keyword evidence="4" id="KW-1185">Reference proteome</keyword>
<feature type="region of interest" description="Disordered" evidence="1">
    <location>
        <begin position="1130"/>
        <end position="1200"/>
    </location>
</feature>
<name>A0ABD3PFV0_9STRA</name>
<dbReference type="InterPro" id="IPR041489">
    <property type="entry name" value="PDZ_6"/>
</dbReference>
<dbReference type="PANTHER" id="PTHR48125:SF10">
    <property type="entry name" value="OS12G0136300 PROTEIN"/>
    <property type="match status" value="1"/>
</dbReference>
<evidence type="ECO:0000313" key="4">
    <source>
        <dbReference type="Proteomes" id="UP001530315"/>
    </source>
</evidence>
<feature type="region of interest" description="Disordered" evidence="1">
    <location>
        <begin position="679"/>
        <end position="710"/>
    </location>
</feature>
<reference evidence="3 4" key="1">
    <citation type="submission" date="2024-10" db="EMBL/GenBank/DDBJ databases">
        <title>Updated reference genomes for cyclostephanoid diatoms.</title>
        <authorList>
            <person name="Roberts W.R."/>
            <person name="Alverson A.J."/>
        </authorList>
    </citation>
    <scope>NUCLEOTIDE SEQUENCE [LARGE SCALE GENOMIC DNA]</scope>
    <source>
        <strain evidence="3 4">AJA276-08</strain>
    </source>
</reference>
<feature type="compositionally biased region" description="Basic and acidic residues" evidence="1">
    <location>
        <begin position="562"/>
        <end position="572"/>
    </location>
</feature>
<feature type="compositionally biased region" description="Low complexity" evidence="1">
    <location>
        <begin position="981"/>
        <end position="992"/>
    </location>
</feature>
<feature type="region of interest" description="Disordered" evidence="1">
    <location>
        <begin position="478"/>
        <end position="505"/>
    </location>
</feature>
<feature type="compositionally biased region" description="Basic and acidic residues" evidence="1">
    <location>
        <begin position="862"/>
        <end position="872"/>
    </location>
</feature>
<dbReference type="SMART" id="SM00228">
    <property type="entry name" value="PDZ"/>
    <property type="match status" value="1"/>
</dbReference>
<evidence type="ECO:0000256" key="1">
    <source>
        <dbReference type="SAM" id="MobiDB-lite"/>
    </source>
</evidence>
<feature type="compositionally biased region" description="Polar residues" evidence="1">
    <location>
        <begin position="1423"/>
        <end position="1439"/>
    </location>
</feature>
<feature type="compositionally biased region" description="Acidic residues" evidence="1">
    <location>
        <begin position="325"/>
        <end position="339"/>
    </location>
</feature>
<feature type="compositionally biased region" description="Basic and acidic residues" evidence="1">
    <location>
        <begin position="35"/>
        <end position="46"/>
    </location>
</feature>
<feature type="compositionally biased region" description="Basic and acidic residues" evidence="1">
    <location>
        <begin position="593"/>
        <end position="603"/>
    </location>
</feature>
<gene>
    <name evidence="3" type="ORF">ACHAW5_000281</name>
</gene>
<feature type="domain" description="PDZ" evidence="2">
    <location>
        <begin position="1282"/>
        <end position="1352"/>
    </location>
</feature>